<dbReference type="PANTHER" id="PTHR46795:SF3">
    <property type="entry name" value="ABC TRANSPORTER PERMEASE"/>
    <property type="match status" value="1"/>
</dbReference>
<dbReference type="AlphaFoldDB" id="A0A4Y1Z8N4"/>
<evidence type="ECO:0000313" key="3">
    <source>
        <dbReference type="Proteomes" id="UP000319716"/>
    </source>
</evidence>
<comment type="caution">
    <text evidence="2">The sequence shown here is derived from an EMBL/GenBank/DDBJ whole genome shotgun (WGS) entry which is preliminary data.</text>
</comment>
<evidence type="ECO:0000313" key="2">
    <source>
        <dbReference type="EMBL" id="GAY75409.1"/>
    </source>
</evidence>
<evidence type="ECO:0000256" key="1">
    <source>
        <dbReference type="SAM" id="Phobius"/>
    </source>
</evidence>
<dbReference type="Proteomes" id="UP000319716">
    <property type="component" value="Unassembled WGS sequence"/>
</dbReference>
<gene>
    <name evidence="2" type="ORF">NBRC111894_963</name>
</gene>
<keyword evidence="1" id="KW-0472">Membrane</keyword>
<feature type="transmembrane region" description="Helical" evidence="1">
    <location>
        <begin position="53"/>
        <end position="76"/>
    </location>
</feature>
<proteinExistence type="predicted"/>
<name>A0A4Y1Z8N4_9BACL</name>
<dbReference type="RefSeq" id="WP_262392231.1">
    <property type="nucleotide sequence ID" value="NZ_BEXB01000005.1"/>
</dbReference>
<feature type="transmembrane region" description="Helical" evidence="1">
    <location>
        <begin position="21"/>
        <end position="41"/>
    </location>
</feature>
<dbReference type="PANTHER" id="PTHR46795">
    <property type="entry name" value="ABC TRANSPORTER PERMEASE-RELATED-RELATED"/>
    <property type="match status" value="1"/>
</dbReference>
<organism evidence="2 3">
    <name type="scientific">Sporolactobacillus inulinus</name>
    <dbReference type="NCBI Taxonomy" id="2078"/>
    <lineage>
        <taxon>Bacteria</taxon>
        <taxon>Bacillati</taxon>
        <taxon>Bacillota</taxon>
        <taxon>Bacilli</taxon>
        <taxon>Bacillales</taxon>
        <taxon>Sporolactobacillaceae</taxon>
        <taxon>Sporolactobacillus</taxon>
    </lineage>
</organism>
<dbReference type="EMBL" id="BEXB01000005">
    <property type="protein sequence ID" value="GAY75409.1"/>
    <property type="molecule type" value="Genomic_DNA"/>
</dbReference>
<sequence>MFYVKLAGRNIRQSMSNFLPFALSSVVMFLMNLMLATILLSPSLKKLQGWGNFAMLLSLGLIVLTIFATIFMIYSYRFLLKRRTKEFGLYNILGLKNGRLSVFLYWNC</sequence>
<protein>
    <submittedName>
        <fullName evidence="2">ABC transporter permease protein</fullName>
    </submittedName>
</protein>
<keyword evidence="1" id="KW-1133">Transmembrane helix</keyword>
<dbReference type="InterPro" id="IPR052536">
    <property type="entry name" value="ABC-4_Integral_Memb_Prot"/>
</dbReference>
<keyword evidence="1" id="KW-0812">Transmembrane</keyword>
<reference evidence="2 3" key="1">
    <citation type="submission" date="2017-11" db="EMBL/GenBank/DDBJ databases">
        <title>Draft Genome Sequence of Sporolactobacillus inulinus NBRC 111894 Isolated from Koso, a Japanese Sugar-Vegetable Fermented Beverage.</title>
        <authorList>
            <person name="Chiou T.Y."/>
            <person name="Oshima K."/>
            <person name="Suda W."/>
            <person name="Hattori M."/>
            <person name="Takahashi T."/>
        </authorList>
    </citation>
    <scope>NUCLEOTIDE SEQUENCE [LARGE SCALE GENOMIC DNA]</scope>
    <source>
        <strain evidence="2 3">NBRC111894</strain>
    </source>
</reference>
<accession>A0A4Y1Z8N4</accession>